<evidence type="ECO:0000256" key="1">
    <source>
        <dbReference type="SAM" id="SignalP"/>
    </source>
</evidence>
<comment type="caution">
    <text evidence="2">The sequence shown here is derived from an EMBL/GenBank/DDBJ whole genome shotgun (WGS) entry which is preliminary data.</text>
</comment>
<dbReference type="RefSeq" id="WP_010771871.1">
    <property type="nucleotide sequence ID" value="NZ_KB946333.1"/>
</dbReference>
<evidence type="ECO:0000313" key="3">
    <source>
        <dbReference type="Proteomes" id="UP000013840"/>
    </source>
</evidence>
<dbReference type="AlphaFoldDB" id="R3WVY6"/>
<dbReference type="Proteomes" id="UP000013840">
    <property type="component" value="Unassembled WGS sequence"/>
</dbReference>
<dbReference type="EMBL" id="AJAU01000017">
    <property type="protein sequence ID" value="EOL45950.1"/>
    <property type="molecule type" value="Genomic_DNA"/>
</dbReference>
<reference evidence="2 3" key="1">
    <citation type="submission" date="2013-02" db="EMBL/GenBank/DDBJ databases">
        <title>The Genome Sequence of Enterococcus caccae BAA-1240.</title>
        <authorList>
            <consortium name="The Broad Institute Genome Sequencing Platform"/>
            <consortium name="The Broad Institute Genome Sequencing Center for Infectious Disease"/>
            <person name="Earl A.M."/>
            <person name="Gilmore M.S."/>
            <person name="Lebreton F."/>
            <person name="Walker B."/>
            <person name="Young S.K."/>
            <person name="Zeng Q."/>
            <person name="Gargeya S."/>
            <person name="Fitzgerald M."/>
            <person name="Haas B."/>
            <person name="Abouelleil A."/>
            <person name="Alvarado L."/>
            <person name="Arachchi H.M."/>
            <person name="Berlin A.M."/>
            <person name="Chapman S.B."/>
            <person name="Dewar J."/>
            <person name="Goldberg J."/>
            <person name="Griggs A."/>
            <person name="Gujja S."/>
            <person name="Hansen M."/>
            <person name="Howarth C."/>
            <person name="Imamovic A."/>
            <person name="Larimer J."/>
            <person name="McCowan C."/>
            <person name="Murphy C."/>
            <person name="Neiman D."/>
            <person name="Pearson M."/>
            <person name="Priest M."/>
            <person name="Roberts A."/>
            <person name="Saif S."/>
            <person name="Shea T."/>
            <person name="Sisk P."/>
            <person name="Sykes S."/>
            <person name="Wortman J."/>
            <person name="Nusbaum C."/>
            <person name="Birren B."/>
        </authorList>
    </citation>
    <scope>NUCLEOTIDE SEQUENCE [LARGE SCALE GENOMIC DNA]</scope>
    <source>
        <strain evidence="2 3">ATCC BAA-1240</strain>
    </source>
</reference>
<evidence type="ECO:0000313" key="2">
    <source>
        <dbReference type="EMBL" id="EOL45950.1"/>
    </source>
</evidence>
<name>R3WVY6_9ENTE</name>
<feature type="chain" id="PRO_5038389794" evidence="1">
    <location>
        <begin position="25"/>
        <end position="167"/>
    </location>
</feature>
<gene>
    <name evidence="2" type="ORF">UC7_01747</name>
</gene>
<dbReference type="OrthoDB" id="2991472at2"/>
<proteinExistence type="predicted"/>
<organism evidence="2 3">
    <name type="scientific">Enterococcus caccae ATCC BAA-1240</name>
    <dbReference type="NCBI Taxonomy" id="1158612"/>
    <lineage>
        <taxon>Bacteria</taxon>
        <taxon>Bacillati</taxon>
        <taxon>Bacillota</taxon>
        <taxon>Bacilli</taxon>
        <taxon>Lactobacillales</taxon>
        <taxon>Enterococcaceae</taxon>
        <taxon>Enterococcus</taxon>
    </lineage>
</organism>
<dbReference type="PATRIC" id="fig|1158612.3.peg.1734"/>
<keyword evidence="1" id="KW-0732">Signal</keyword>
<accession>R3WVY6</accession>
<feature type="signal peptide" evidence="1">
    <location>
        <begin position="1"/>
        <end position="24"/>
    </location>
</feature>
<sequence>MTLKKNIILFCALGLLASAVSPTAIVFADSITNSEQRNDEQFDPDFQINGSILEENGFTSKEIEAFNNYESPGIYLENGKAFINGVEQLDMQRGKFTWAVKAIRKVWNKLPAGVRNTISGYVGINGFLNLIEHYTGTLENAIFNACKKVGMPTGVANFVTKTIMLFI</sequence>
<keyword evidence="3" id="KW-1185">Reference proteome</keyword>
<protein>
    <submittedName>
        <fullName evidence="2">Uncharacterized protein</fullName>
    </submittedName>
</protein>